<gene>
    <name evidence="2" type="ORF">GCM10007872_16450</name>
    <name evidence="3" type="ORF">GCM10007872_20160</name>
</gene>
<dbReference type="Proteomes" id="UP001156708">
    <property type="component" value="Unassembled WGS sequence"/>
</dbReference>
<evidence type="ECO:0000313" key="2">
    <source>
        <dbReference type="EMBL" id="GLQ84737.1"/>
    </source>
</evidence>
<protein>
    <recommendedName>
        <fullName evidence="1">HNH nuclease domain-containing protein</fullName>
    </recommendedName>
</protein>
<reference evidence="2" key="1">
    <citation type="journal article" date="2014" name="Int. J. Syst. Evol. Microbiol.">
        <title>Complete genome sequence of Corynebacterium casei LMG S-19264T (=DSM 44701T), isolated from a smear-ripened cheese.</title>
        <authorList>
            <consortium name="US DOE Joint Genome Institute (JGI-PGF)"/>
            <person name="Walter F."/>
            <person name="Albersmeier A."/>
            <person name="Kalinowski J."/>
            <person name="Ruckert C."/>
        </authorList>
    </citation>
    <scope>NUCLEOTIDE SEQUENCE</scope>
    <source>
        <strain evidence="2">NBRC 12467</strain>
    </source>
</reference>
<dbReference type="SMART" id="SM00507">
    <property type="entry name" value="HNHc"/>
    <property type="match status" value="1"/>
</dbReference>
<organism evidence="2 4">
    <name type="scientific">Gluconobacter sphaericus NBRC 12467</name>
    <dbReference type="NCBI Taxonomy" id="1307951"/>
    <lineage>
        <taxon>Bacteria</taxon>
        <taxon>Pseudomonadati</taxon>
        <taxon>Pseudomonadota</taxon>
        <taxon>Alphaproteobacteria</taxon>
        <taxon>Acetobacterales</taxon>
        <taxon>Acetobacteraceae</taxon>
        <taxon>Gluconobacter</taxon>
    </lineage>
</organism>
<proteinExistence type="predicted"/>
<name>A0AA37SF83_9PROT</name>
<comment type="caution">
    <text evidence="2">The sequence shown here is derived from an EMBL/GenBank/DDBJ whole genome shotgun (WGS) entry which is preliminary data.</text>
</comment>
<evidence type="ECO:0000259" key="1">
    <source>
        <dbReference type="SMART" id="SM00507"/>
    </source>
</evidence>
<dbReference type="CDD" id="cd00085">
    <property type="entry name" value="HNHc"/>
    <property type="match status" value="1"/>
</dbReference>
<reference evidence="4" key="2">
    <citation type="journal article" date="2019" name="Int. J. Syst. Evol. Microbiol.">
        <title>The Global Catalogue of Microorganisms (GCM) 10K type strain sequencing project: providing services to taxonomists for standard genome sequencing and annotation.</title>
        <authorList>
            <consortium name="The Broad Institute Genomics Platform"/>
            <consortium name="The Broad Institute Genome Sequencing Center for Infectious Disease"/>
            <person name="Wu L."/>
            <person name="Ma J."/>
        </authorList>
    </citation>
    <scope>NUCLEOTIDE SEQUENCE [LARGE SCALE GENOMIC DNA]</scope>
    <source>
        <strain evidence="4">NBRC 12467</strain>
    </source>
</reference>
<dbReference type="EMBL" id="BSNZ01000008">
    <property type="protein sequence ID" value="GLQ84737.1"/>
    <property type="molecule type" value="Genomic_DNA"/>
</dbReference>
<feature type="domain" description="HNH nuclease" evidence="1">
    <location>
        <begin position="143"/>
        <end position="204"/>
    </location>
</feature>
<dbReference type="InterPro" id="IPR003615">
    <property type="entry name" value="HNH_nuc"/>
</dbReference>
<dbReference type="GO" id="GO:0004519">
    <property type="term" value="F:endonuclease activity"/>
    <property type="evidence" value="ECO:0007669"/>
    <property type="project" value="InterPro"/>
</dbReference>
<dbReference type="EMBL" id="BSNZ01000013">
    <property type="protein sequence ID" value="GLQ85108.1"/>
    <property type="molecule type" value="Genomic_DNA"/>
</dbReference>
<dbReference type="RefSeq" id="WP_141352395.1">
    <property type="nucleotide sequence ID" value="NZ_BARA01000113.1"/>
</dbReference>
<evidence type="ECO:0000313" key="3">
    <source>
        <dbReference type="EMBL" id="GLQ85108.1"/>
    </source>
</evidence>
<evidence type="ECO:0000313" key="4">
    <source>
        <dbReference type="Proteomes" id="UP001156708"/>
    </source>
</evidence>
<dbReference type="InterPro" id="IPR002711">
    <property type="entry name" value="HNH"/>
</dbReference>
<dbReference type="Gene3D" id="1.10.30.50">
    <property type="match status" value="1"/>
</dbReference>
<dbReference type="Pfam" id="PF01844">
    <property type="entry name" value="HNH"/>
    <property type="match status" value="1"/>
</dbReference>
<sequence length="227" mass="25791">MDLRKALIPTWKVKWLNPEAKGSIDFLPDFDHQLADGQIYKHWTSISGKEVLSTFTASGKKSDFVFSYGGQCRAANQEAGIFVGDVRLDYTALPNVSKLHWRADEQEEWFLLPVMIEEIESEEGDDIERTSRSRVRSKKLANMYRTQAKLQGQLHCQACKTKGLENYGEAKGSCLEVHHKHPLNLGAANNTLNELTLLCANCHRAIHALNEPYEKFLARFPEAEQRS</sequence>
<keyword evidence="4" id="KW-1185">Reference proteome</keyword>
<dbReference type="GO" id="GO:0003676">
    <property type="term" value="F:nucleic acid binding"/>
    <property type="evidence" value="ECO:0007669"/>
    <property type="project" value="InterPro"/>
</dbReference>
<reference evidence="2" key="3">
    <citation type="submission" date="2023-01" db="EMBL/GenBank/DDBJ databases">
        <title>Draft genome sequence of Gluconobacter sphaericus strain NBRC 12467.</title>
        <authorList>
            <person name="Sun Q."/>
            <person name="Mori K."/>
        </authorList>
    </citation>
    <scope>NUCLEOTIDE SEQUENCE</scope>
    <source>
        <strain evidence="2">NBRC 12467</strain>
    </source>
</reference>
<accession>A0AA37SF83</accession>
<dbReference type="GO" id="GO:0008270">
    <property type="term" value="F:zinc ion binding"/>
    <property type="evidence" value="ECO:0007669"/>
    <property type="project" value="InterPro"/>
</dbReference>
<dbReference type="AlphaFoldDB" id="A0AA37SF83"/>